<dbReference type="PANTHER" id="PTHR10094:SF25">
    <property type="entry name" value="SCP2 STEROL-BINDING DOMAIN-CONTAINING PROTEIN 1"/>
    <property type="match status" value="1"/>
</dbReference>
<evidence type="ECO:0000259" key="1">
    <source>
        <dbReference type="Pfam" id="PF02036"/>
    </source>
</evidence>
<dbReference type="HOGENOM" id="CLU_105945_0_2_1"/>
<dbReference type="FunFam" id="3.30.1050.10:FF:000001">
    <property type="entry name" value="Putative Non-specific lipid-transfer protein"/>
    <property type="match status" value="1"/>
</dbReference>
<dbReference type="PANTHER" id="PTHR10094">
    <property type="entry name" value="STEROL CARRIER PROTEIN 2 SCP-2 FAMILY PROTEIN"/>
    <property type="match status" value="1"/>
</dbReference>
<dbReference type="SUPFAM" id="SSF55718">
    <property type="entry name" value="SCP-like"/>
    <property type="match status" value="1"/>
</dbReference>
<protein>
    <submittedName>
        <fullName evidence="2">Fatty acid-binding protein-like protein</fullName>
    </submittedName>
</protein>
<dbReference type="InterPro" id="IPR003033">
    <property type="entry name" value="SCP2_sterol-bd_dom"/>
</dbReference>
<comment type="caution">
    <text evidence="2">The sequence shown here is derived from an EMBL/GenBank/DDBJ whole genome shotgun (WGS) entry which is preliminary data.</text>
</comment>
<reference evidence="3" key="1">
    <citation type="journal article" date="2014" name="Genome Announc.">
        <title>Genome sequence and annotation of Acremonium chrysogenum, producer of the beta-lactam antibiotic cephalosporin C.</title>
        <authorList>
            <person name="Terfehr D."/>
            <person name="Dahlmann T.A."/>
            <person name="Specht T."/>
            <person name="Zadra I."/>
            <person name="Kuernsteiner H."/>
            <person name="Kueck U."/>
        </authorList>
    </citation>
    <scope>NUCLEOTIDE SEQUENCE [LARGE SCALE GENOMIC DNA]</scope>
    <source>
        <strain evidence="3">ATCC 11550 / CBS 779.69 / DSM 880 / IAM 14645 / JCM 23072 / IMI 49137</strain>
    </source>
</reference>
<dbReference type="Proteomes" id="UP000029964">
    <property type="component" value="Unassembled WGS sequence"/>
</dbReference>
<dbReference type="STRING" id="857340.A0A086SWS5"/>
<sequence>MSLKNDKFPSSAAFDAINSALNATEEDRKDAIKQGNAVFAFTLKNSAGETESWHIDLKNTGKVGNGLGEKPNVTLSLSDADFGNLVTGKANAQRLFMSGKLKIKGDVMKATKMEPIFKKAQNKAKL</sequence>
<dbReference type="OrthoDB" id="10265837at2759"/>
<evidence type="ECO:0000313" key="3">
    <source>
        <dbReference type="Proteomes" id="UP000029964"/>
    </source>
</evidence>
<organism evidence="2 3">
    <name type="scientific">Hapsidospora chrysogenum (strain ATCC 11550 / CBS 779.69 / DSM 880 / IAM 14645 / JCM 23072 / IMI 49137)</name>
    <name type="common">Acremonium chrysogenum</name>
    <dbReference type="NCBI Taxonomy" id="857340"/>
    <lineage>
        <taxon>Eukaryota</taxon>
        <taxon>Fungi</taxon>
        <taxon>Dikarya</taxon>
        <taxon>Ascomycota</taxon>
        <taxon>Pezizomycotina</taxon>
        <taxon>Sordariomycetes</taxon>
        <taxon>Hypocreomycetidae</taxon>
        <taxon>Hypocreales</taxon>
        <taxon>Bionectriaceae</taxon>
        <taxon>Hapsidospora</taxon>
    </lineage>
</organism>
<accession>A0A086SWS5</accession>
<dbReference type="Pfam" id="PF02036">
    <property type="entry name" value="SCP2"/>
    <property type="match status" value="1"/>
</dbReference>
<proteinExistence type="predicted"/>
<evidence type="ECO:0000313" key="2">
    <source>
        <dbReference type="EMBL" id="KFH41557.1"/>
    </source>
</evidence>
<gene>
    <name evidence="2" type="ORF">ACRE_077450</name>
</gene>
<keyword evidence="3" id="KW-1185">Reference proteome</keyword>
<dbReference type="InterPro" id="IPR036527">
    <property type="entry name" value="SCP2_sterol-bd_dom_sf"/>
</dbReference>
<dbReference type="GO" id="GO:0005829">
    <property type="term" value="C:cytosol"/>
    <property type="evidence" value="ECO:0007669"/>
    <property type="project" value="TreeGrafter"/>
</dbReference>
<name>A0A086SWS5_HAPC1</name>
<dbReference type="AlphaFoldDB" id="A0A086SWS5"/>
<dbReference type="Gene3D" id="3.30.1050.10">
    <property type="entry name" value="SCP2 sterol-binding domain"/>
    <property type="match status" value="1"/>
</dbReference>
<feature type="domain" description="SCP2" evidence="1">
    <location>
        <begin position="20"/>
        <end position="118"/>
    </location>
</feature>
<dbReference type="EMBL" id="JPKY01000124">
    <property type="protein sequence ID" value="KFH41557.1"/>
    <property type="molecule type" value="Genomic_DNA"/>
</dbReference>